<dbReference type="AlphaFoldDB" id="A0A1M6ENM0"/>
<dbReference type="OrthoDB" id="287565at2"/>
<protein>
    <submittedName>
        <fullName evidence="3">Uncharacterized conserved protein YndB, AHSA1/START domain</fullName>
    </submittedName>
</protein>
<accession>A0A1M6ENM0</accession>
<dbReference type="SUPFAM" id="SSF55961">
    <property type="entry name" value="Bet v1-like"/>
    <property type="match status" value="1"/>
</dbReference>
<evidence type="ECO:0000259" key="2">
    <source>
        <dbReference type="Pfam" id="PF08327"/>
    </source>
</evidence>
<evidence type="ECO:0000256" key="1">
    <source>
        <dbReference type="ARBA" id="ARBA00006817"/>
    </source>
</evidence>
<sequence length="142" mass="17222">MNTIYHDFYINKPIERVFEVVSFPNEINNWWTKRCSGKCELGAVYNLYFSEEYNWLAEIVKLKHNEEIEFKMTKAMDDWMPTSFGFILKEEQPNVTSVQFYHKDWTEISKEFRVASYCWANLLRQMKQYIENGTITPFEERN</sequence>
<gene>
    <name evidence="3" type="ORF">SAMN05444363_1877</name>
</gene>
<dbReference type="RefSeq" id="WP_084127167.1">
    <property type="nucleotide sequence ID" value="NZ_FQZI01000003.1"/>
</dbReference>
<evidence type="ECO:0000313" key="4">
    <source>
        <dbReference type="Proteomes" id="UP000184488"/>
    </source>
</evidence>
<dbReference type="Proteomes" id="UP000184488">
    <property type="component" value="Unassembled WGS sequence"/>
</dbReference>
<name>A0A1M6ENM0_9FLAO</name>
<comment type="similarity">
    <text evidence="1">Belongs to the AHA1 family.</text>
</comment>
<reference evidence="4" key="1">
    <citation type="submission" date="2016-11" db="EMBL/GenBank/DDBJ databases">
        <authorList>
            <person name="Varghese N."/>
            <person name="Submissions S."/>
        </authorList>
    </citation>
    <scope>NUCLEOTIDE SEQUENCE [LARGE SCALE GENOMIC DNA]</scope>
    <source>
        <strain evidence="4">DSM 18829</strain>
    </source>
</reference>
<evidence type="ECO:0000313" key="3">
    <source>
        <dbReference type="EMBL" id="SHI87115.1"/>
    </source>
</evidence>
<organism evidence="3 4">
    <name type="scientific">Flavobacterium terrae</name>
    <dbReference type="NCBI Taxonomy" id="415425"/>
    <lineage>
        <taxon>Bacteria</taxon>
        <taxon>Pseudomonadati</taxon>
        <taxon>Bacteroidota</taxon>
        <taxon>Flavobacteriia</taxon>
        <taxon>Flavobacteriales</taxon>
        <taxon>Flavobacteriaceae</taxon>
        <taxon>Flavobacterium</taxon>
    </lineage>
</organism>
<proteinExistence type="inferred from homology"/>
<dbReference type="STRING" id="415425.SAMN05444363_1877"/>
<dbReference type="CDD" id="cd07814">
    <property type="entry name" value="SRPBCC_CalC_Aha1-like"/>
    <property type="match status" value="1"/>
</dbReference>
<dbReference type="InterPro" id="IPR023393">
    <property type="entry name" value="START-like_dom_sf"/>
</dbReference>
<dbReference type="Gene3D" id="3.30.530.20">
    <property type="match status" value="1"/>
</dbReference>
<keyword evidence="4" id="KW-1185">Reference proteome</keyword>
<dbReference type="EMBL" id="FQZI01000003">
    <property type="protein sequence ID" value="SHI87115.1"/>
    <property type="molecule type" value="Genomic_DNA"/>
</dbReference>
<feature type="domain" description="Activator of Hsp90 ATPase homologue 1/2-like C-terminal" evidence="2">
    <location>
        <begin position="13"/>
        <end position="131"/>
    </location>
</feature>
<dbReference type="InterPro" id="IPR013538">
    <property type="entry name" value="ASHA1/2-like_C"/>
</dbReference>
<dbReference type="Pfam" id="PF08327">
    <property type="entry name" value="AHSA1"/>
    <property type="match status" value="1"/>
</dbReference>